<gene>
    <name evidence="2" type="ORF">HDA37_000171</name>
</gene>
<name>A0A852W1Q3_PSEA5</name>
<dbReference type="InterPro" id="IPR058548">
    <property type="entry name" value="MlaB-like_STAS"/>
</dbReference>
<protein>
    <submittedName>
        <fullName evidence="2">Anti-anti-sigma regulatory factor</fullName>
    </submittedName>
</protein>
<dbReference type="Proteomes" id="UP000549695">
    <property type="component" value="Unassembled WGS sequence"/>
</dbReference>
<feature type="domain" description="STAS" evidence="1">
    <location>
        <begin position="197"/>
        <end position="279"/>
    </location>
</feature>
<dbReference type="EMBL" id="JACCCZ010000001">
    <property type="protein sequence ID" value="NYF99885.1"/>
    <property type="molecule type" value="Genomic_DNA"/>
</dbReference>
<organism evidence="2 3">
    <name type="scientific">Pseudonocardia alni</name>
    <name type="common">Amycolata alni</name>
    <dbReference type="NCBI Taxonomy" id="33907"/>
    <lineage>
        <taxon>Bacteria</taxon>
        <taxon>Bacillati</taxon>
        <taxon>Actinomycetota</taxon>
        <taxon>Actinomycetes</taxon>
        <taxon>Pseudonocardiales</taxon>
        <taxon>Pseudonocardiaceae</taxon>
        <taxon>Pseudonocardia</taxon>
    </lineage>
</organism>
<evidence type="ECO:0000313" key="3">
    <source>
        <dbReference type="Proteomes" id="UP000549695"/>
    </source>
</evidence>
<dbReference type="InterPro" id="IPR025847">
    <property type="entry name" value="MEDS_domain"/>
</dbReference>
<dbReference type="PROSITE" id="PS50801">
    <property type="entry name" value="STAS"/>
    <property type="match status" value="1"/>
</dbReference>
<dbReference type="AlphaFoldDB" id="A0A852W1Q3"/>
<dbReference type="Pfam" id="PF13466">
    <property type="entry name" value="STAS_2"/>
    <property type="match status" value="1"/>
</dbReference>
<sequence length="305" mass="33034">MIKLADALTSGDHVCAVPDSTEHLGELAAAYVAHGLDRGERILYFDDDGAADVLLRRLVEDGVEVDDPLRHGQLEILPAERTRRTFRTPLSEVHAGMSGEVARSRELGWNGTRMTGQMHSVLEAGAAGTLPEYDGLLARLIRESAGGLTALCTYDTEHFPAEQIDIMRALHRDHVPCSTAYDDGLLRIVRLGTGHARLAGEVDHSNRSKITSLLHSALDAALRSADASTDIGLDLASVRFVDVATAVALVHAAESFPATHRLVLHRVRPRVLRVLERCGAAFSPQLVFDDNPPAPEVVYPGGQLR</sequence>
<dbReference type="SUPFAM" id="SSF52091">
    <property type="entry name" value="SpoIIaa-like"/>
    <property type="match status" value="1"/>
</dbReference>
<reference evidence="2 3" key="1">
    <citation type="submission" date="2020-07" db="EMBL/GenBank/DDBJ databases">
        <title>Sequencing the genomes of 1000 actinobacteria strains.</title>
        <authorList>
            <person name="Klenk H.-P."/>
        </authorList>
    </citation>
    <scope>NUCLEOTIDE SEQUENCE [LARGE SCALE GENOMIC DNA]</scope>
    <source>
        <strain evidence="2 3">DSM 44749</strain>
    </source>
</reference>
<evidence type="ECO:0000313" key="2">
    <source>
        <dbReference type="EMBL" id="NYF99885.1"/>
    </source>
</evidence>
<evidence type="ECO:0000259" key="1">
    <source>
        <dbReference type="PROSITE" id="PS50801"/>
    </source>
</evidence>
<dbReference type="GeneID" id="98050013"/>
<accession>A0A852W1Q3</accession>
<comment type="caution">
    <text evidence="2">The sequence shown here is derived from an EMBL/GenBank/DDBJ whole genome shotgun (WGS) entry which is preliminary data.</text>
</comment>
<dbReference type="Pfam" id="PF14417">
    <property type="entry name" value="MEDS"/>
    <property type="match status" value="1"/>
</dbReference>
<dbReference type="InterPro" id="IPR002645">
    <property type="entry name" value="STAS_dom"/>
</dbReference>
<keyword evidence="3" id="KW-1185">Reference proteome</keyword>
<dbReference type="Gene3D" id="3.30.750.24">
    <property type="entry name" value="STAS domain"/>
    <property type="match status" value="1"/>
</dbReference>
<dbReference type="CDD" id="cd07043">
    <property type="entry name" value="STAS_anti-anti-sigma_factors"/>
    <property type="match status" value="1"/>
</dbReference>
<proteinExistence type="predicted"/>
<dbReference type="InterPro" id="IPR036513">
    <property type="entry name" value="STAS_dom_sf"/>
</dbReference>
<dbReference type="RefSeq" id="WP_179759875.1">
    <property type="nucleotide sequence ID" value="NZ_BAAAJZ010000011.1"/>
</dbReference>